<keyword evidence="5 9" id="KW-0169">Cobalamin biosynthesis</keyword>
<feature type="transmembrane region" description="Helical" evidence="9">
    <location>
        <begin position="87"/>
        <end position="107"/>
    </location>
</feature>
<comment type="function">
    <text evidence="9">Converts cobyric acid to cobinamide by the addition of aminopropanol on the F carboxylic group.</text>
</comment>
<evidence type="ECO:0000256" key="2">
    <source>
        <dbReference type="ARBA" id="ARBA00004953"/>
    </source>
</evidence>
<keyword evidence="7 9" id="KW-1133">Transmembrane helix</keyword>
<evidence type="ECO:0000256" key="1">
    <source>
        <dbReference type="ARBA" id="ARBA00004651"/>
    </source>
</evidence>
<evidence type="ECO:0000256" key="9">
    <source>
        <dbReference type="HAMAP-Rule" id="MF_00024"/>
    </source>
</evidence>
<dbReference type="InterPro" id="IPR004485">
    <property type="entry name" value="Cobalamin_biosynth_CobD/CbiB"/>
</dbReference>
<protein>
    <recommendedName>
        <fullName evidence="9">Cobalamin biosynthesis protein CobD</fullName>
    </recommendedName>
</protein>
<comment type="pathway">
    <text evidence="2 9">Cofactor biosynthesis; adenosylcobalamin biosynthesis.</text>
</comment>
<keyword evidence="8 9" id="KW-0472">Membrane</keyword>
<organism evidence="10 11">
    <name type="scientific">Dietzia aurantiaca</name>
    <dbReference type="NCBI Taxonomy" id="983873"/>
    <lineage>
        <taxon>Bacteria</taxon>
        <taxon>Bacillati</taxon>
        <taxon>Actinomycetota</taxon>
        <taxon>Actinomycetes</taxon>
        <taxon>Mycobacteriales</taxon>
        <taxon>Dietziaceae</taxon>
        <taxon>Dietzia</taxon>
    </lineage>
</organism>
<comment type="subcellular location">
    <subcellularLocation>
        <location evidence="1 9">Cell membrane</location>
        <topology evidence="1 9">Multi-pass membrane protein</topology>
    </subcellularLocation>
</comment>
<evidence type="ECO:0000256" key="5">
    <source>
        <dbReference type="ARBA" id="ARBA00022573"/>
    </source>
</evidence>
<evidence type="ECO:0000256" key="6">
    <source>
        <dbReference type="ARBA" id="ARBA00022692"/>
    </source>
</evidence>
<evidence type="ECO:0000256" key="3">
    <source>
        <dbReference type="ARBA" id="ARBA00006263"/>
    </source>
</evidence>
<sequence>MSAISPADRDRAARRRVRVRAARRRVRVRTSPPGLPARAAGLGLGVALDRVVGDPQRLHPVAGFGRVALAVEHRLLDPRRSETGQRAAGVLFTGILVGGSAAATHAVGRLLSQSTAGTVAWNAAVAWACLGGSSLLSVARRQDALLRSGDHDGSRALLPWLCGRDPDALDPDDLARAVVESVAENTSDAAVCTLFWAAIAGPAGAAMHRTANTLDAMVGHRSPRYQHFGTASARLDDILGFVPARLAGIIGVAVAGTIGGSPSGALRTWRRDARAHPSPNAGVMESVCAGALGVRLGGPTPYPYGVQQRAVLGDGRPVRAEDIGRAVRLHDRVQLVTAGLMIAGLLVAHARTVGRDG</sequence>
<comment type="caution">
    <text evidence="9">Lacks conserved residue(s) required for the propagation of feature annotation.</text>
</comment>
<dbReference type="NCBIfam" id="TIGR00380">
    <property type="entry name" value="cobal_cbiB"/>
    <property type="match status" value="1"/>
</dbReference>
<name>A0ABV9PU61_9ACTN</name>
<comment type="similarity">
    <text evidence="3 9">Belongs to the CobD/CbiB family.</text>
</comment>
<dbReference type="Proteomes" id="UP001595836">
    <property type="component" value="Unassembled WGS sequence"/>
</dbReference>
<dbReference type="EMBL" id="JBHSHP010000061">
    <property type="protein sequence ID" value="MFC4756515.1"/>
    <property type="molecule type" value="Genomic_DNA"/>
</dbReference>
<keyword evidence="6 9" id="KW-0812">Transmembrane</keyword>
<evidence type="ECO:0000256" key="7">
    <source>
        <dbReference type="ARBA" id="ARBA00022989"/>
    </source>
</evidence>
<evidence type="ECO:0000313" key="10">
    <source>
        <dbReference type="EMBL" id="MFC4756515.1"/>
    </source>
</evidence>
<keyword evidence="4 9" id="KW-1003">Cell membrane</keyword>
<reference evidence="11" key="1">
    <citation type="journal article" date="2019" name="Int. J. Syst. Evol. Microbiol.">
        <title>The Global Catalogue of Microorganisms (GCM) 10K type strain sequencing project: providing services to taxonomists for standard genome sequencing and annotation.</title>
        <authorList>
            <consortium name="The Broad Institute Genomics Platform"/>
            <consortium name="The Broad Institute Genome Sequencing Center for Infectious Disease"/>
            <person name="Wu L."/>
            <person name="Ma J."/>
        </authorList>
    </citation>
    <scope>NUCLEOTIDE SEQUENCE [LARGE SCALE GENOMIC DNA]</scope>
    <source>
        <strain evidence="11">JCM 11882</strain>
    </source>
</reference>
<proteinExistence type="inferred from homology"/>
<comment type="caution">
    <text evidence="10">The sequence shown here is derived from an EMBL/GenBank/DDBJ whole genome shotgun (WGS) entry which is preliminary data.</text>
</comment>
<keyword evidence="11" id="KW-1185">Reference proteome</keyword>
<evidence type="ECO:0000313" key="11">
    <source>
        <dbReference type="Proteomes" id="UP001595836"/>
    </source>
</evidence>
<dbReference type="RefSeq" id="WP_344997012.1">
    <property type="nucleotide sequence ID" value="NZ_BAABCD010000057.1"/>
</dbReference>
<evidence type="ECO:0000256" key="4">
    <source>
        <dbReference type="ARBA" id="ARBA00022475"/>
    </source>
</evidence>
<dbReference type="HAMAP" id="MF_00024">
    <property type="entry name" value="CobD_CbiB"/>
    <property type="match status" value="1"/>
</dbReference>
<evidence type="ECO:0000256" key="8">
    <source>
        <dbReference type="ARBA" id="ARBA00023136"/>
    </source>
</evidence>
<feature type="transmembrane region" description="Helical" evidence="9">
    <location>
        <begin position="119"/>
        <end position="139"/>
    </location>
</feature>
<accession>A0ABV9PU61</accession>
<dbReference type="Pfam" id="PF03186">
    <property type="entry name" value="CobD_Cbib"/>
    <property type="match status" value="1"/>
</dbReference>
<dbReference type="PANTHER" id="PTHR34308">
    <property type="entry name" value="COBALAMIN BIOSYNTHESIS PROTEIN CBIB"/>
    <property type="match status" value="1"/>
</dbReference>
<dbReference type="PANTHER" id="PTHR34308:SF1">
    <property type="entry name" value="COBALAMIN BIOSYNTHESIS PROTEIN CBIB"/>
    <property type="match status" value="1"/>
</dbReference>
<gene>
    <name evidence="10" type="primary">cbiB</name>
    <name evidence="9" type="synonym">cobD</name>
    <name evidence="10" type="ORF">ACFO7U_17250</name>
</gene>